<sequence length="95" mass="10862">MDLISKLNFHESILFIRIEGPLSISRSFKLPLEHLSTGGGRKWPPVCPSALREVSIINWEIQVAIDPRNKIQTTILDPWKRISFVSIPVQMAVKR</sequence>
<reference evidence="2" key="1">
    <citation type="submission" date="2021-01" db="EMBL/GenBank/DDBJ databases">
        <title>Caligus Genome Assembly.</title>
        <authorList>
            <person name="Gallardo-Escarate C."/>
        </authorList>
    </citation>
    <scope>NUCLEOTIDE SEQUENCE [LARGE SCALE GENOMIC DNA]</scope>
</reference>
<evidence type="ECO:0000313" key="1">
    <source>
        <dbReference type="EMBL" id="QQP49135.1"/>
    </source>
</evidence>
<dbReference type="AlphaFoldDB" id="A0A7T8K912"/>
<dbReference type="Proteomes" id="UP000595437">
    <property type="component" value="Chromosome 6"/>
</dbReference>
<accession>A0A7T8K912</accession>
<dbReference type="EMBL" id="CP045895">
    <property type="protein sequence ID" value="QQP49135.1"/>
    <property type="molecule type" value="Genomic_DNA"/>
</dbReference>
<name>A0A7T8K912_CALRO</name>
<evidence type="ECO:0000313" key="2">
    <source>
        <dbReference type="Proteomes" id="UP000595437"/>
    </source>
</evidence>
<keyword evidence="2" id="KW-1185">Reference proteome</keyword>
<organism evidence="1 2">
    <name type="scientific">Caligus rogercresseyi</name>
    <name type="common">Sea louse</name>
    <dbReference type="NCBI Taxonomy" id="217165"/>
    <lineage>
        <taxon>Eukaryota</taxon>
        <taxon>Metazoa</taxon>
        <taxon>Ecdysozoa</taxon>
        <taxon>Arthropoda</taxon>
        <taxon>Crustacea</taxon>
        <taxon>Multicrustacea</taxon>
        <taxon>Hexanauplia</taxon>
        <taxon>Copepoda</taxon>
        <taxon>Siphonostomatoida</taxon>
        <taxon>Caligidae</taxon>
        <taxon>Caligus</taxon>
    </lineage>
</organism>
<proteinExistence type="predicted"/>
<protein>
    <submittedName>
        <fullName evidence="1">Jumonji domain containing 2like</fullName>
    </submittedName>
</protein>
<gene>
    <name evidence="1" type="ORF">FKW44_009674</name>
</gene>